<evidence type="ECO:0000313" key="4">
    <source>
        <dbReference type="EMBL" id="CUS46390.1"/>
    </source>
</evidence>
<dbReference type="InterPro" id="IPR036291">
    <property type="entry name" value="NAD(P)-bd_dom_sf"/>
</dbReference>
<dbReference type="SUPFAM" id="SSF51735">
    <property type="entry name" value="NAD(P)-binding Rossmann-fold domains"/>
    <property type="match status" value="1"/>
</dbReference>
<keyword evidence="1" id="KW-0521">NADP</keyword>
<dbReference type="PANTHER" id="PTHR48106:SF18">
    <property type="entry name" value="QUINONE OXIDOREDUCTASE PIG3"/>
    <property type="match status" value="1"/>
</dbReference>
<protein>
    <submittedName>
        <fullName evidence="4">Possible NADH oxidoreductase</fullName>
    </submittedName>
</protein>
<dbReference type="GO" id="GO:0070402">
    <property type="term" value="F:NADPH binding"/>
    <property type="evidence" value="ECO:0007669"/>
    <property type="project" value="TreeGrafter"/>
</dbReference>
<dbReference type="CDD" id="cd08291">
    <property type="entry name" value="ETR_like_1"/>
    <property type="match status" value="1"/>
</dbReference>
<evidence type="ECO:0000256" key="1">
    <source>
        <dbReference type="ARBA" id="ARBA00022857"/>
    </source>
</evidence>
<dbReference type="Gene3D" id="3.40.50.720">
    <property type="entry name" value="NAD(P)-binding Rossmann-like Domain"/>
    <property type="match status" value="1"/>
</dbReference>
<dbReference type="InterPro" id="IPR011032">
    <property type="entry name" value="GroES-like_sf"/>
</dbReference>
<evidence type="ECO:0000256" key="2">
    <source>
        <dbReference type="ARBA" id="ARBA00023002"/>
    </source>
</evidence>
<feature type="domain" description="Enoyl reductase (ER)" evidence="3">
    <location>
        <begin position="17"/>
        <end position="370"/>
    </location>
</feature>
<dbReference type="InterPro" id="IPR020843">
    <property type="entry name" value="ER"/>
</dbReference>
<sequence>MTITTGLQISSLITPEGELRLSLDDVAIPTPGADQIVVRMEAAPLNPSDLGLLLGPADLSTIAASGTAERPLVTASVNPAFLPSLQARIGEAMAVGNEGAGVVVDAGDDAKHLIGRTVAVLGGSMYSQYRVLRTGEAMVLPEGTTAAQGASCFVNPLTALAMVETMRAEGHTALVHTAAASNLGQMLNRICIADGVPLVNVVRSEAQAKILTDIGAKYVVDSTAPDFRNKLVDALMETGATLAFDAVGGGPLAGQLIAAMEVAATRKMTSYSRYGSTTHKQVYIYGVLDTRPTEIGRNTGMAWGVGGFLLTYFLMKAGQETGQRMRARVAAELTTTFASHYTSEISLAEALQPETIAAYARKATGEKFLINPNKDL</sequence>
<dbReference type="SMART" id="SM00829">
    <property type="entry name" value="PKS_ER"/>
    <property type="match status" value="1"/>
</dbReference>
<gene>
    <name evidence="4" type="ORF">MGWOODY_Smn2100</name>
</gene>
<dbReference type="SUPFAM" id="SSF50129">
    <property type="entry name" value="GroES-like"/>
    <property type="match status" value="1"/>
</dbReference>
<dbReference type="PANTHER" id="PTHR48106">
    <property type="entry name" value="QUINONE OXIDOREDUCTASE PIG3-RELATED"/>
    <property type="match status" value="1"/>
</dbReference>
<dbReference type="Gene3D" id="3.90.180.10">
    <property type="entry name" value="Medium-chain alcohol dehydrogenases, catalytic domain"/>
    <property type="match status" value="1"/>
</dbReference>
<dbReference type="EMBL" id="CZQE01000362">
    <property type="protein sequence ID" value="CUS46390.1"/>
    <property type="molecule type" value="Genomic_DNA"/>
</dbReference>
<keyword evidence="2" id="KW-0560">Oxidoreductase</keyword>
<dbReference type="AlphaFoldDB" id="A0A160TM19"/>
<evidence type="ECO:0000259" key="3">
    <source>
        <dbReference type="SMART" id="SM00829"/>
    </source>
</evidence>
<dbReference type="GO" id="GO:0016651">
    <property type="term" value="F:oxidoreductase activity, acting on NAD(P)H"/>
    <property type="evidence" value="ECO:0007669"/>
    <property type="project" value="TreeGrafter"/>
</dbReference>
<proteinExistence type="predicted"/>
<reference evidence="4" key="1">
    <citation type="submission" date="2015-10" db="EMBL/GenBank/DDBJ databases">
        <authorList>
            <person name="Gilbert D.G."/>
        </authorList>
    </citation>
    <scope>NUCLEOTIDE SEQUENCE</scope>
</reference>
<name>A0A160TM19_9ZZZZ</name>
<accession>A0A160TM19</accession>
<organism evidence="4">
    <name type="scientific">hydrothermal vent metagenome</name>
    <dbReference type="NCBI Taxonomy" id="652676"/>
    <lineage>
        <taxon>unclassified sequences</taxon>
        <taxon>metagenomes</taxon>
        <taxon>ecological metagenomes</taxon>
    </lineage>
</organism>